<evidence type="ECO:0000313" key="2">
    <source>
        <dbReference type="Proteomes" id="UP001141253"/>
    </source>
</evidence>
<reference evidence="1" key="1">
    <citation type="submission" date="2022-10" db="EMBL/GenBank/DDBJ databases">
        <authorList>
            <person name="Hyden B.L."/>
            <person name="Feng K."/>
            <person name="Yates T."/>
            <person name="Jawdy S."/>
            <person name="Smart L.B."/>
            <person name="Muchero W."/>
        </authorList>
    </citation>
    <scope>NUCLEOTIDE SEQUENCE</scope>
    <source>
        <tissue evidence="1">Shoot tip</tissue>
    </source>
</reference>
<dbReference type="EMBL" id="JAPFFI010000006">
    <property type="protein sequence ID" value="KAJ6390613.1"/>
    <property type="molecule type" value="Genomic_DNA"/>
</dbReference>
<organism evidence="1 2">
    <name type="scientific">Salix suchowensis</name>
    <dbReference type="NCBI Taxonomy" id="1278906"/>
    <lineage>
        <taxon>Eukaryota</taxon>
        <taxon>Viridiplantae</taxon>
        <taxon>Streptophyta</taxon>
        <taxon>Embryophyta</taxon>
        <taxon>Tracheophyta</taxon>
        <taxon>Spermatophyta</taxon>
        <taxon>Magnoliopsida</taxon>
        <taxon>eudicotyledons</taxon>
        <taxon>Gunneridae</taxon>
        <taxon>Pentapetalae</taxon>
        <taxon>rosids</taxon>
        <taxon>fabids</taxon>
        <taxon>Malpighiales</taxon>
        <taxon>Salicaceae</taxon>
        <taxon>Saliceae</taxon>
        <taxon>Salix</taxon>
    </lineage>
</organism>
<comment type="caution">
    <text evidence="1">The sequence shown here is derived from an EMBL/GenBank/DDBJ whole genome shotgun (WGS) entry which is preliminary data.</text>
</comment>
<dbReference type="PANTHER" id="PTHR33978">
    <property type="entry name" value="SERINE/THREONINE-KINASE"/>
    <property type="match status" value="1"/>
</dbReference>
<reference evidence="1" key="2">
    <citation type="journal article" date="2023" name="Int. J. Mol. Sci.">
        <title>De Novo Assembly and Annotation of 11 Diverse Shrub Willow (Salix) Genomes Reveals Novel Gene Organization in Sex-Linked Regions.</title>
        <authorList>
            <person name="Hyden B."/>
            <person name="Feng K."/>
            <person name="Yates T.B."/>
            <person name="Jawdy S."/>
            <person name="Cereghino C."/>
            <person name="Smart L.B."/>
            <person name="Muchero W."/>
        </authorList>
    </citation>
    <scope>NUCLEOTIDE SEQUENCE</scope>
    <source>
        <tissue evidence="1">Shoot tip</tissue>
    </source>
</reference>
<dbReference type="Proteomes" id="UP001141253">
    <property type="component" value="Chromosome 2"/>
</dbReference>
<evidence type="ECO:0000313" key="1">
    <source>
        <dbReference type="EMBL" id="KAJ6390613.1"/>
    </source>
</evidence>
<protein>
    <submittedName>
        <fullName evidence="1">Uncharacterized protein</fullName>
    </submittedName>
</protein>
<sequence>MNRTLESRKDDQQEEEDDEKALAIWDLDSSLYDSHELVSLTHLIERHLMTLPSLGGVKKTLVQENFSSFCRRPCWNIGVKYGLQE</sequence>
<accession>A0ABQ9BTW5</accession>
<keyword evidence="2" id="KW-1185">Reference proteome</keyword>
<name>A0ABQ9BTW5_9ROSI</name>
<proteinExistence type="predicted"/>
<dbReference type="PANTHER" id="PTHR33978:SF18">
    <property type="entry name" value="OS01G0656300 PROTEIN"/>
    <property type="match status" value="1"/>
</dbReference>
<gene>
    <name evidence="1" type="ORF">OIU77_024762</name>
</gene>